<proteinExistence type="predicted"/>
<dbReference type="InterPro" id="IPR028087">
    <property type="entry name" value="Tad_N"/>
</dbReference>
<comment type="caution">
    <text evidence="3">The sequence shown here is derived from an EMBL/GenBank/DDBJ whole genome shotgun (WGS) entry which is preliminary data.</text>
</comment>
<feature type="domain" description="Putative Flp pilus-assembly TadG-like N-terminal" evidence="2">
    <location>
        <begin position="14"/>
        <end position="60"/>
    </location>
</feature>
<name>A0A7W7AGM6_9SPHN</name>
<gene>
    <name evidence="3" type="ORF">GGR37_003957</name>
</gene>
<evidence type="ECO:0000256" key="1">
    <source>
        <dbReference type="SAM" id="Phobius"/>
    </source>
</evidence>
<protein>
    <submittedName>
        <fullName evidence="3">Flp pilus assembly protein TadG</fullName>
    </submittedName>
</protein>
<dbReference type="Pfam" id="PF13400">
    <property type="entry name" value="Tad"/>
    <property type="match status" value="1"/>
</dbReference>
<dbReference type="OrthoDB" id="8014659at2"/>
<dbReference type="RefSeq" id="WP_144907992.1">
    <property type="nucleotide sequence ID" value="NZ_JACHOA010000010.1"/>
</dbReference>
<organism evidence="3 4">
    <name type="scientific">Novosphingobium taihuense</name>
    <dbReference type="NCBI Taxonomy" id="260085"/>
    <lineage>
        <taxon>Bacteria</taxon>
        <taxon>Pseudomonadati</taxon>
        <taxon>Pseudomonadota</taxon>
        <taxon>Alphaproteobacteria</taxon>
        <taxon>Sphingomonadales</taxon>
        <taxon>Sphingomonadaceae</taxon>
        <taxon>Novosphingobium</taxon>
    </lineage>
</organism>
<dbReference type="AlphaFoldDB" id="A0A7W7AGM6"/>
<keyword evidence="1" id="KW-0812">Transmembrane</keyword>
<dbReference type="EMBL" id="JACHOA010000010">
    <property type="protein sequence ID" value="MBB4615657.1"/>
    <property type="molecule type" value="Genomic_DNA"/>
</dbReference>
<dbReference type="Proteomes" id="UP000538566">
    <property type="component" value="Unassembled WGS sequence"/>
</dbReference>
<keyword evidence="1" id="KW-1133">Transmembrane helix</keyword>
<keyword evidence="1" id="KW-0472">Membrane</keyword>
<sequence>MPRPLSGFVADTEGAIAPMYVIALFSVLAMAGFGYDYAQLASLDTELQNAADQAALAAVTQLNGQADARNLATTAAGNLVENRTIFASDAADARKLIVANTTFYASRTAAEAGTPEATSDAAARFVRVNLSTRRARYTLTPLVGLFTSPDITASAVAGLSSSICGVPPVLMCNPSPDPNVWNLTPGQGLALNISNVQGGPGSLAFLDFSGANFAGLSALKQKLAALMGFNAIPGDCISIDSPKTSSQSPENTDIPPVVTALNTRFDIYDKSDPIKCYDQGLCSPSDNVRKELVQVLNNASSSPEVAPLSAQSCWAPNNGTGGAGQGWQFPKNAYRPTSATALASTVTPSAMGLPRDLVHAYPGGVTSFGRIGNGTWDIQAYWRSNFGTAYANNVNGKAAPTRYEVYKWERDTGKLSSVGVKGSESYPGPGKSTKTDYFARYSGPVCKTGLAPSASRPDRRILSAAVVNCAGLSSTTSATVSPITFVDLFLVEPSLRRTGLDASGTQVDFTQEGEVYVEFIKKTSQAAAGSTAPQFVRRDKPYLIK</sequence>
<keyword evidence="4" id="KW-1185">Reference proteome</keyword>
<feature type="transmembrane region" description="Helical" evidence="1">
    <location>
        <begin position="15"/>
        <end position="35"/>
    </location>
</feature>
<evidence type="ECO:0000313" key="4">
    <source>
        <dbReference type="Proteomes" id="UP000538566"/>
    </source>
</evidence>
<evidence type="ECO:0000259" key="2">
    <source>
        <dbReference type="Pfam" id="PF13400"/>
    </source>
</evidence>
<accession>A0A7W7AGM6</accession>
<reference evidence="3 4" key="1">
    <citation type="submission" date="2020-08" db="EMBL/GenBank/DDBJ databases">
        <title>Genomic Encyclopedia of Type Strains, Phase IV (KMG-IV): sequencing the most valuable type-strain genomes for metagenomic binning, comparative biology and taxonomic classification.</title>
        <authorList>
            <person name="Goeker M."/>
        </authorList>
    </citation>
    <scope>NUCLEOTIDE SEQUENCE [LARGE SCALE GENOMIC DNA]</scope>
    <source>
        <strain evidence="3 4">DSM 17507</strain>
    </source>
</reference>
<evidence type="ECO:0000313" key="3">
    <source>
        <dbReference type="EMBL" id="MBB4615657.1"/>
    </source>
</evidence>